<dbReference type="GO" id="GO:0005829">
    <property type="term" value="C:cytosol"/>
    <property type="evidence" value="ECO:0007669"/>
    <property type="project" value="TreeGrafter"/>
</dbReference>
<keyword evidence="2 6" id="KW-0378">Hydrolase</keyword>
<dbReference type="NCBIfam" id="NF007154">
    <property type="entry name" value="PRK09589.1"/>
    <property type="match status" value="1"/>
</dbReference>
<comment type="similarity">
    <text evidence="1 5">Belongs to the glycosyl hydrolase 1 family.</text>
</comment>
<accession>A0A398D890</accession>
<dbReference type="GO" id="GO:0008706">
    <property type="term" value="F:6-phospho-beta-glucosidase activity"/>
    <property type="evidence" value="ECO:0007669"/>
    <property type="project" value="UniProtKB-EC"/>
</dbReference>
<dbReference type="Gene3D" id="3.20.20.80">
    <property type="entry name" value="Glycosidases"/>
    <property type="match status" value="1"/>
</dbReference>
<keyword evidence="3 6" id="KW-0326">Glycosidase</keyword>
<dbReference type="InterPro" id="IPR017853">
    <property type="entry name" value="GH"/>
</dbReference>
<dbReference type="AlphaFoldDB" id="A0A398D890"/>
<gene>
    <name evidence="7" type="ORF">SMC6_00500</name>
</gene>
<dbReference type="RefSeq" id="WP_119175297.1">
    <property type="nucleotide sequence ID" value="NZ_QXIT01000013.1"/>
</dbReference>
<dbReference type="InterPro" id="IPR001360">
    <property type="entry name" value="Glyco_hydro_1"/>
</dbReference>
<protein>
    <submittedName>
        <fullName evidence="7">6-phospho-beta-glucosidase</fullName>
        <ecNumber evidence="7">3.2.1.86</ecNumber>
    </submittedName>
</protein>
<proteinExistence type="inferred from homology"/>
<dbReference type="EMBL" id="QXIT01000013">
    <property type="protein sequence ID" value="RIE10803.1"/>
    <property type="molecule type" value="Genomic_DNA"/>
</dbReference>
<dbReference type="PRINTS" id="PR00131">
    <property type="entry name" value="GLHYDRLASE1"/>
</dbReference>
<evidence type="ECO:0000256" key="6">
    <source>
        <dbReference type="RuleBase" id="RU004468"/>
    </source>
</evidence>
<evidence type="ECO:0000256" key="1">
    <source>
        <dbReference type="ARBA" id="ARBA00010838"/>
    </source>
</evidence>
<dbReference type="EC" id="3.2.1.86" evidence="7"/>
<dbReference type="Pfam" id="PF00232">
    <property type="entry name" value="Glyco_hydro_1"/>
    <property type="match status" value="1"/>
</dbReference>
<dbReference type="PANTHER" id="PTHR10353:SF122">
    <property type="entry name" value="6-PHOSPHO-BETA-GLUCOSIDASE ASCB-RELATED"/>
    <property type="match status" value="1"/>
</dbReference>
<dbReference type="PROSITE" id="PS00653">
    <property type="entry name" value="GLYCOSYL_HYDROL_F1_2"/>
    <property type="match status" value="1"/>
</dbReference>
<keyword evidence="8" id="KW-1185">Reference proteome</keyword>
<organism evidence="7 8">
    <name type="scientific">Candidatus Cryosericum odellii</name>
    <dbReference type="NCBI Taxonomy" id="2290917"/>
    <lineage>
        <taxon>Bacteria</taxon>
        <taxon>Pseudomonadati</taxon>
        <taxon>Caldisericota/Cryosericota group</taxon>
        <taxon>Candidatus Cryosericota</taxon>
        <taxon>Candidatus Cryosericia</taxon>
        <taxon>Candidatus Cryosericales</taxon>
        <taxon>Candidatus Cryosericaceae</taxon>
        <taxon>Candidatus Cryosericum</taxon>
    </lineage>
</organism>
<dbReference type="GO" id="GO:0016052">
    <property type="term" value="P:carbohydrate catabolic process"/>
    <property type="evidence" value="ECO:0007669"/>
    <property type="project" value="TreeGrafter"/>
</dbReference>
<dbReference type="NCBIfam" id="NF007356">
    <property type="entry name" value="PRK09852.1"/>
    <property type="match status" value="1"/>
</dbReference>
<dbReference type="InterPro" id="IPR018120">
    <property type="entry name" value="Glyco_hydro_1_AS"/>
</dbReference>
<comment type="caution">
    <text evidence="7">The sequence shown here is derived from an EMBL/GenBank/DDBJ whole genome shotgun (WGS) entry which is preliminary data.</text>
</comment>
<evidence type="ECO:0000256" key="2">
    <source>
        <dbReference type="ARBA" id="ARBA00022801"/>
    </source>
</evidence>
<reference evidence="7 8" key="1">
    <citation type="submission" date="2018-09" db="EMBL/GenBank/DDBJ databases">
        <title>Discovery and Ecogenomic Context for Candidatus Cryosericales, a Global Caldiserica Order Active in Thawing Permafrost.</title>
        <authorList>
            <person name="Martinez M.A."/>
            <person name="Woodcroft B.J."/>
            <person name="Ignacio Espinoza J.C."/>
            <person name="Zayed A."/>
            <person name="Singleton C.M."/>
            <person name="Boyd J."/>
            <person name="Li Y.-F."/>
            <person name="Purvine S."/>
            <person name="Maughan H."/>
            <person name="Hodgkins S.B."/>
            <person name="Anderson D."/>
            <person name="Sederholm M."/>
            <person name="Temperton B."/>
            <person name="Saleska S.R."/>
            <person name="Tyson G.W."/>
            <person name="Rich V.I."/>
        </authorList>
    </citation>
    <scope>NUCLEOTIDE SEQUENCE [LARGE SCALE GENOMIC DNA]</scope>
    <source>
        <strain evidence="7 8">SMC6</strain>
    </source>
</reference>
<evidence type="ECO:0000313" key="7">
    <source>
        <dbReference type="EMBL" id="RIE10803.1"/>
    </source>
</evidence>
<dbReference type="SUPFAM" id="SSF51445">
    <property type="entry name" value="(Trans)glycosidases"/>
    <property type="match status" value="1"/>
</dbReference>
<evidence type="ECO:0000256" key="5">
    <source>
        <dbReference type="RuleBase" id="RU003690"/>
    </source>
</evidence>
<dbReference type="FunFam" id="3.20.20.80:FF:000004">
    <property type="entry name" value="Beta-glucosidase 6-phospho-beta-glucosidase"/>
    <property type="match status" value="1"/>
</dbReference>
<feature type="active site" description="Nucleophile" evidence="4">
    <location>
        <position position="364"/>
    </location>
</feature>
<evidence type="ECO:0000313" key="8">
    <source>
        <dbReference type="Proteomes" id="UP000266260"/>
    </source>
</evidence>
<sequence>MTETSKDCFPEGFLWGGAIAANQAEGAYLEDGKGLSTIDVLPRGAVGPIMNAVEGKYPSHEAIDFYHRYKEDIALFADMGFNCLRTSIAWTRIFPNGDEEKPNEAGLQFYDSLFDELLRHHIQPIITISHYEMPLHLVKEYGGWANRELITFFRRYAETVFRRYRDKVKYWMTFNEINLITSVPFVCGGIIPSSSDNQQPVIYQAAHNQLVASAFAVKACHEIIPHAKIGCMITTAPAYPATCKSDDVIAAMQMNRGTLFFLDVQVRGYYPAYIQRFFKENYISLDITDEDAKVLKKNTVDYIALSYYKSKIAEASRDEVGNVNLPTNPYLTSSQWGWQIDAKGLRFTLNELYDRYQKPLFIVENGLGAVDTVEADGSINDDYRIEYLRDHLEQVREAIADGVDLIGFTAWSAIDIVSNSTGQMSKRYGFVYVDKDDNGNGTLKRSRKKSFYWFKKVIESNGEDLGDV</sequence>
<evidence type="ECO:0000256" key="3">
    <source>
        <dbReference type="ARBA" id="ARBA00023295"/>
    </source>
</evidence>
<dbReference type="InterPro" id="IPR033132">
    <property type="entry name" value="GH_1_N_CS"/>
</dbReference>
<evidence type="ECO:0000256" key="4">
    <source>
        <dbReference type="PROSITE-ProRule" id="PRU10055"/>
    </source>
</evidence>
<dbReference type="PROSITE" id="PS00572">
    <property type="entry name" value="GLYCOSYL_HYDROL_F1_1"/>
    <property type="match status" value="1"/>
</dbReference>
<dbReference type="PANTHER" id="PTHR10353">
    <property type="entry name" value="GLYCOSYL HYDROLASE"/>
    <property type="match status" value="1"/>
</dbReference>
<dbReference type="Proteomes" id="UP000266260">
    <property type="component" value="Unassembled WGS sequence"/>
</dbReference>
<name>A0A398D890_9BACT</name>